<evidence type="ECO:0000313" key="2">
    <source>
        <dbReference type="Proteomes" id="UP000824782"/>
    </source>
</evidence>
<evidence type="ECO:0008006" key="3">
    <source>
        <dbReference type="Google" id="ProtNLM"/>
    </source>
</evidence>
<comment type="caution">
    <text evidence="1">The sequence shown here is derived from an EMBL/GenBank/DDBJ whole genome shotgun (WGS) entry which is preliminary data.</text>
</comment>
<name>A0AAV6Z7S0_ENGPU</name>
<accession>A0AAV6Z7S0</accession>
<protein>
    <recommendedName>
        <fullName evidence="3">FZ domain-containing protein</fullName>
    </recommendedName>
</protein>
<dbReference type="Proteomes" id="UP000824782">
    <property type="component" value="Unassembled WGS sequence"/>
</dbReference>
<gene>
    <name evidence="1" type="ORF">GDO81_021285</name>
</gene>
<keyword evidence="2" id="KW-1185">Reference proteome</keyword>
<sequence length="79" mass="8682">MNVVKPEQAEPVLACVLLTRNVPNVSFQPRIPNMYISPEPCCDVGAHLCLPLKPALCDWEHVNCVTGNVDPSQESPDLK</sequence>
<dbReference type="AlphaFoldDB" id="A0AAV6Z7S0"/>
<evidence type="ECO:0000313" key="1">
    <source>
        <dbReference type="EMBL" id="KAG8545182.1"/>
    </source>
</evidence>
<organism evidence="1 2">
    <name type="scientific">Engystomops pustulosus</name>
    <name type="common">Tungara frog</name>
    <name type="synonym">Physalaemus pustulosus</name>
    <dbReference type="NCBI Taxonomy" id="76066"/>
    <lineage>
        <taxon>Eukaryota</taxon>
        <taxon>Metazoa</taxon>
        <taxon>Chordata</taxon>
        <taxon>Craniata</taxon>
        <taxon>Vertebrata</taxon>
        <taxon>Euteleostomi</taxon>
        <taxon>Amphibia</taxon>
        <taxon>Batrachia</taxon>
        <taxon>Anura</taxon>
        <taxon>Neobatrachia</taxon>
        <taxon>Hyloidea</taxon>
        <taxon>Leptodactylidae</taxon>
        <taxon>Leiuperinae</taxon>
        <taxon>Engystomops</taxon>
    </lineage>
</organism>
<dbReference type="EMBL" id="WNYA01001760">
    <property type="protein sequence ID" value="KAG8545182.1"/>
    <property type="molecule type" value="Genomic_DNA"/>
</dbReference>
<reference evidence="1" key="1">
    <citation type="thesis" date="2020" institute="ProQuest LLC" country="789 East Eisenhower Parkway, Ann Arbor, MI, USA">
        <title>Comparative Genomics and Chromosome Evolution.</title>
        <authorList>
            <person name="Mudd A.B."/>
        </authorList>
    </citation>
    <scope>NUCLEOTIDE SEQUENCE</scope>
    <source>
        <strain evidence="1">237g6f4</strain>
        <tissue evidence="1">Blood</tissue>
    </source>
</reference>
<proteinExistence type="predicted"/>